<dbReference type="EMBL" id="LT622862">
    <property type="protein sequence ID" value="SCW21047.1"/>
    <property type="molecule type" value="Genomic_DNA"/>
</dbReference>
<evidence type="ECO:0000313" key="9">
    <source>
        <dbReference type="EMBL" id="SCW21047.1"/>
    </source>
</evidence>
<name>A0A1G4NQU5_9FLOR</name>
<dbReference type="InterPro" id="IPR023494">
    <property type="entry name" value="Cyt_c_bgen_Ccs1/CcsB/ResB"/>
</dbReference>
<evidence type="ECO:0000259" key="8">
    <source>
        <dbReference type="Pfam" id="PF05140"/>
    </source>
</evidence>
<dbReference type="AlphaFoldDB" id="A0A1G4NQU5"/>
<protein>
    <recommendedName>
        <fullName evidence="6">Cytochrome c biogenesis protein Ccs1</fullName>
    </recommendedName>
</protein>
<accession>A0A1G4NQU5</accession>
<evidence type="ECO:0000256" key="6">
    <source>
        <dbReference type="HAMAP-Rule" id="MF_01392"/>
    </source>
</evidence>
<proteinExistence type="inferred from homology"/>
<reference evidence="9" key="2">
    <citation type="submission" date="2016-10" db="EMBL/GenBank/DDBJ databases">
        <title>Chloroplast genomes as a tool to resolve red algal phylogenies: a case study in the Nemaliales.</title>
        <authorList>
            <person name="Costa J.F."/>
            <person name="Lin S.M."/>
            <person name="Macaya E.C."/>
            <person name="Fernandez-Garcia C."/>
            <person name="Verbruggen H."/>
        </authorList>
    </citation>
    <scope>NUCLEOTIDE SEQUENCE</scope>
    <source>
        <strain evidence="9">J.0165</strain>
    </source>
</reference>
<dbReference type="PANTHER" id="PTHR31566">
    <property type="entry name" value="CYTOCHROME C BIOGENESIS PROTEIN CCS1, CHLOROPLASTIC"/>
    <property type="match status" value="1"/>
</dbReference>
<dbReference type="PANTHER" id="PTHR31566:SF0">
    <property type="entry name" value="CYTOCHROME C BIOGENESIS PROTEIN CCS1, CHLOROPLASTIC"/>
    <property type="match status" value="1"/>
</dbReference>
<reference evidence="9" key="1">
    <citation type="submission" date="2016-08" db="EMBL/GenBank/DDBJ databases">
        <authorList>
            <person name="Seilhamer J.J."/>
        </authorList>
    </citation>
    <scope>NUCLEOTIDE SEQUENCE</scope>
    <source>
        <strain evidence="9">J.0165</strain>
    </source>
</reference>
<evidence type="ECO:0000256" key="1">
    <source>
        <dbReference type="ARBA" id="ARBA00004141"/>
    </source>
</evidence>
<comment type="subunit">
    <text evidence="6">May interact with CcsA.</text>
</comment>
<dbReference type="GO" id="GO:0017004">
    <property type="term" value="P:cytochrome complex assembly"/>
    <property type="evidence" value="ECO:0007669"/>
    <property type="project" value="UniProtKB-UniRule"/>
</dbReference>
<evidence type="ECO:0000313" key="10">
    <source>
        <dbReference type="EMBL" id="SCW23907.1"/>
    </source>
</evidence>
<dbReference type="GO" id="GO:0009535">
    <property type="term" value="C:chloroplast thylakoid membrane"/>
    <property type="evidence" value="ECO:0007669"/>
    <property type="project" value="UniProtKB-SubCell"/>
</dbReference>
<dbReference type="InterPro" id="IPR007816">
    <property type="entry name" value="ResB-like_domain"/>
</dbReference>
<keyword evidence="9" id="KW-0150">Chloroplast</keyword>
<keyword evidence="9" id="KW-0934">Plastid</keyword>
<feature type="domain" description="ResB-like" evidence="8">
    <location>
        <begin position="18"/>
        <end position="282"/>
    </location>
</feature>
<keyword evidence="5 6" id="KW-0472">Membrane</keyword>
<gene>
    <name evidence="6 9" type="primary">ccs1</name>
    <name evidence="9" type="ORF">BQ776_10</name>
    <name evidence="10" type="ORF">J0165_10</name>
</gene>
<comment type="similarity">
    <text evidence="6">Belongs to the Ccs1/CcsB family.</text>
</comment>
<evidence type="ECO:0000256" key="2">
    <source>
        <dbReference type="ARBA" id="ARBA00022692"/>
    </source>
</evidence>
<dbReference type="EMBL" id="LT622876">
    <property type="protein sequence ID" value="SCW23907.1"/>
    <property type="molecule type" value="Genomic_DNA"/>
</dbReference>
<keyword evidence="2 6" id="KW-0812">Transmembrane</keyword>
<evidence type="ECO:0000256" key="3">
    <source>
        <dbReference type="ARBA" id="ARBA00022748"/>
    </source>
</evidence>
<keyword evidence="3 6" id="KW-0201">Cytochrome c-type biogenesis</keyword>
<comment type="subcellular location">
    <subcellularLocation>
        <location evidence="1">Membrane</location>
        <topology evidence="1">Multi-pass membrane protein</topology>
    </subcellularLocation>
    <subcellularLocation>
        <location evidence="6">Plastid</location>
        <location evidence="6">Chloroplast thylakoid membrane</location>
        <topology evidence="6">Multi-pass membrane protein</topology>
    </subcellularLocation>
</comment>
<sequence length="431" mass="50071">MRYKILRWKIIKILGNLNVSITLLLIIALTSIAGTIIEQNKNIEYYQTKYPINNNNLLHLNWESIIKYKLNDLYTSWPFLFLLFIFSLSLIICTFSTQLPSLKHARRWKMKKNLNTKNILYNQITFKDNTFCIPIYALTKKQYYTFYQQDTMYSYKGLYGRIAPIAVHFSIILLLCGSIGSLFSSFYIQAMVPVGETFSLHNITNSGLLSKIPEHINGKVNDFQIEYYQNLSVKQFRSNIELYDNQKNIKVNKTIAVNEPLKFENLTIYQTDWKVNGLRIQLDSNKTIQIPVTEVPNNKSYWFTSIIYQDNKRLSFIISGLQDEIRCYDNEGQLIQSLRLAENYTIDSIPIQILSILTSTGLQIKADQGVELIYTSFGLMMISIAVSYLSFSQLWIGKNCNIIDLGGKTNRAQLNFEEDISYVQKYLEITK</sequence>
<comment type="function">
    <text evidence="6">Required during biogenesis of c-type cytochromes (cytochrome c6 and cytochrome f) at the step of heme attachment.</text>
</comment>
<dbReference type="HAMAP" id="MF_01392">
    <property type="entry name" value="CytC_Ccs1"/>
    <property type="match status" value="1"/>
</dbReference>
<feature type="domain" description="ResB-like" evidence="8">
    <location>
        <begin position="358"/>
        <end position="420"/>
    </location>
</feature>
<feature type="transmembrane region" description="Helical" evidence="7">
    <location>
        <begin position="162"/>
        <end position="188"/>
    </location>
</feature>
<reference evidence="10" key="3">
    <citation type="submission" date="2016-10" db="EMBL/GenBank/DDBJ databases">
        <authorList>
            <person name="de Groot N.N."/>
        </authorList>
    </citation>
    <scope>NUCLEOTIDE SEQUENCE</scope>
    <source>
        <strain evidence="10">J.0165</strain>
    </source>
</reference>
<dbReference type="GeneID" id="30001642"/>
<keyword evidence="6" id="KW-0793">Thylakoid</keyword>
<dbReference type="Pfam" id="PF05140">
    <property type="entry name" value="ResB"/>
    <property type="match status" value="2"/>
</dbReference>
<keyword evidence="4 6" id="KW-1133">Transmembrane helix</keyword>
<feature type="transmembrane region" description="Helical" evidence="7">
    <location>
        <begin position="79"/>
        <end position="102"/>
    </location>
</feature>
<geneLocation type="chloroplast" evidence="9"/>
<evidence type="ECO:0000256" key="4">
    <source>
        <dbReference type="ARBA" id="ARBA00022989"/>
    </source>
</evidence>
<evidence type="ECO:0000256" key="5">
    <source>
        <dbReference type="ARBA" id="ARBA00023136"/>
    </source>
</evidence>
<feature type="transmembrane region" description="Helical" evidence="7">
    <location>
        <begin position="12"/>
        <end position="37"/>
    </location>
</feature>
<organism evidence="9">
    <name type="scientific">Helminthora furcellata</name>
    <dbReference type="NCBI Taxonomy" id="1884666"/>
    <lineage>
        <taxon>Eukaryota</taxon>
        <taxon>Rhodophyta</taxon>
        <taxon>Florideophyceae</taxon>
        <taxon>Nemaliophycidae</taxon>
        <taxon>Nemaliales</taxon>
        <taxon>Liagoraceae</taxon>
        <taxon>Helminthora</taxon>
    </lineage>
</organism>
<dbReference type="RefSeq" id="YP_009312793.1">
    <property type="nucleotide sequence ID" value="NC_031654.1"/>
</dbReference>
<evidence type="ECO:0000256" key="7">
    <source>
        <dbReference type="SAM" id="Phobius"/>
    </source>
</evidence>